<evidence type="ECO:0000256" key="2">
    <source>
        <dbReference type="ARBA" id="ARBA00004496"/>
    </source>
</evidence>
<keyword evidence="10" id="KW-0547">Nucleotide-binding</keyword>
<keyword evidence="13" id="KW-0368">Histidine biosynthesis</keyword>
<keyword evidence="11" id="KW-0067">ATP-binding</keyword>
<evidence type="ECO:0000256" key="8">
    <source>
        <dbReference type="ARBA" id="ARBA00022679"/>
    </source>
</evidence>
<evidence type="ECO:0000256" key="12">
    <source>
        <dbReference type="ARBA" id="ARBA00022842"/>
    </source>
</evidence>
<dbReference type="GO" id="GO:0003879">
    <property type="term" value="F:ATP phosphoribosyltransferase activity"/>
    <property type="evidence" value="ECO:0007669"/>
    <property type="project" value="UniProtKB-UniRule"/>
</dbReference>
<keyword evidence="7 18" id="KW-0328">Glycosyltransferase</keyword>
<dbReference type="InterPro" id="IPR013820">
    <property type="entry name" value="ATP_PRibTrfase_cat"/>
</dbReference>
<dbReference type="SUPFAM" id="SSF54913">
    <property type="entry name" value="GlnB-like"/>
    <property type="match status" value="1"/>
</dbReference>
<evidence type="ECO:0000313" key="18">
    <source>
        <dbReference type="EMBL" id="OGG40142.1"/>
    </source>
</evidence>
<comment type="caution">
    <text evidence="18">The sequence shown here is derived from an EMBL/GenBank/DDBJ whole genome shotgun (WGS) entry which is preliminary data.</text>
</comment>
<evidence type="ECO:0000256" key="9">
    <source>
        <dbReference type="ARBA" id="ARBA00022723"/>
    </source>
</evidence>
<comment type="subcellular location">
    <subcellularLocation>
        <location evidence="2">Cytoplasm</location>
    </subcellularLocation>
</comment>
<keyword evidence="9" id="KW-0479">Metal-binding</keyword>
<keyword evidence="12" id="KW-0460">Magnesium</keyword>
<dbReference type="GO" id="GO:0005737">
    <property type="term" value="C:cytoplasm"/>
    <property type="evidence" value="ECO:0007669"/>
    <property type="project" value="UniProtKB-SubCell"/>
</dbReference>
<evidence type="ECO:0000256" key="7">
    <source>
        <dbReference type="ARBA" id="ARBA00022676"/>
    </source>
</evidence>
<reference evidence="18 19" key="1">
    <citation type="journal article" date="2016" name="Nat. Commun.">
        <title>Thousands of microbial genomes shed light on interconnected biogeochemical processes in an aquifer system.</title>
        <authorList>
            <person name="Anantharaman K."/>
            <person name="Brown C.T."/>
            <person name="Hug L.A."/>
            <person name="Sharon I."/>
            <person name="Castelle C.J."/>
            <person name="Probst A.J."/>
            <person name="Thomas B.C."/>
            <person name="Singh A."/>
            <person name="Wilkins M.J."/>
            <person name="Karaoz U."/>
            <person name="Brodie E.L."/>
            <person name="Williams K.H."/>
            <person name="Hubbard S.S."/>
            <person name="Banfield J.F."/>
        </authorList>
    </citation>
    <scope>NUCLEOTIDE SEQUENCE [LARGE SCALE GENOMIC DNA]</scope>
</reference>
<dbReference type="Gene3D" id="3.40.190.10">
    <property type="entry name" value="Periplasmic binding protein-like II"/>
    <property type="match status" value="2"/>
</dbReference>
<dbReference type="Proteomes" id="UP000176996">
    <property type="component" value="Unassembled WGS sequence"/>
</dbReference>
<dbReference type="NCBIfam" id="TIGR00070">
    <property type="entry name" value="hisG"/>
    <property type="match status" value="1"/>
</dbReference>
<dbReference type="GO" id="GO:0005524">
    <property type="term" value="F:ATP binding"/>
    <property type="evidence" value="ECO:0007669"/>
    <property type="project" value="UniProtKB-KW"/>
</dbReference>
<evidence type="ECO:0000256" key="1">
    <source>
        <dbReference type="ARBA" id="ARBA00000915"/>
    </source>
</evidence>
<evidence type="ECO:0000256" key="5">
    <source>
        <dbReference type="ARBA" id="ARBA00022490"/>
    </source>
</evidence>
<protein>
    <recommendedName>
        <fullName evidence="4 15">ATP phosphoribosyltransferase</fullName>
        <ecNumber evidence="4 15">2.4.2.17</ecNumber>
    </recommendedName>
</protein>
<dbReference type="NCBIfam" id="TIGR03455">
    <property type="entry name" value="HisG_C-term"/>
    <property type="match status" value="1"/>
</dbReference>
<feature type="domain" description="ATP phosphoribosyltransferase catalytic" evidence="16">
    <location>
        <begin position="53"/>
        <end position="212"/>
    </location>
</feature>
<gene>
    <name evidence="18" type="ORF">A3A21_01210</name>
</gene>
<evidence type="ECO:0000256" key="10">
    <source>
        <dbReference type="ARBA" id="ARBA00022741"/>
    </source>
</evidence>
<keyword evidence="8 18" id="KW-0808">Transferase</keyword>
<evidence type="ECO:0000256" key="15">
    <source>
        <dbReference type="NCBIfam" id="TIGR00070"/>
    </source>
</evidence>
<proteinExistence type="predicted"/>
<accession>A0A1F6BTP9</accession>
<comment type="catalytic activity">
    <reaction evidence="1">
        <text>1-(5-phospho-beta-D-ribosyl)-ATP + diphosphate = 5-phospho-alpha-D-ribose 1-diphosphate + ATP</text>
        <dbReference type="Rhea" id="RHEA:18473"/>
        <dbReference type="ChEBI" id="CHEBI:30616"/>
        <dbReference type="ChEBI" id="CHEBI:33019"/>
        <dbReference type="ChEBI" id="CHEBI:58017"/>
        <dbReference type="ChEBI" id="CHEBI:73183"/>
        <dbReference type="EC" id="2.4.2.17"/>
    </reaction>
</comment>
<evidence type="ECO:0000256" key="3">
    <source>
        <dbReference type="ARBA" id="ARBA00004667"/>
    </source>
</evidence>
<evidence type="ECO:0000256" key="11">
    <source>
        <dbReference type="ARBA" id="ARBA00022840"/>
    </source>
</evidence>
<evidence type="ECO:0000256" key="13">
    <source>
        <dbReference type="ARBA" id="ARBA00023102"/>
    </source>
</evidence>
<keyword evidence="6" id="KW-0028">Amino-acid biosynthesis</keyword>
<dbReference type="InterPro" id="IPR015867">
    <property type="entry name" value="N-reg_PII/ATP_PRibTrfase_C"/>
</dbReference>
<dbReference type="EC" id="2.4.2.17" evidence="4 15"/>
<dbReference type="PANTHER" id="PTHR21403:SF10">
    <property type="entry name" value="ATP PHOSPHORIBOSYLTRANSFERASE"/>
    <property type="match status" value="1"/>
</dbReference>
<dbReference type="Pfam" id="PF08029">
    <property type="entry name" value="HisG_C"/>
    <property type="match status" value="1"/>
</dbReference>
<dbReference type="EMBL" id="MFKK01000033">
    <property type="protein sequence ID" value="OGG40142.1"/>
    <property type="molecule type" value="Genomic_DNA"/>
</dbReference>
<dbReference type="UniPathway" id="UPA00031">
    <property type="reaction ID" value="UER00006"/>
</dbReference>
<dbReference type="STRING" id="1798471.A3A21_01210"/>
<evidence type="ECO:0000256" key="14">
    <source>
        <dbReference type="ARBA" id="ARBA00024861"/>
    </source>
</evidence>
<name>A0A1F6BTP9_9BACT</name>
<dbReference type="InterPro" id="IPR011322">
    <property type="entry name" value="N-reg_PII-like_a/b"/>
</dbReference>
<evidence type="ECO:0000256" key="4">
    <source>
        <dbReference type="ARBA" id="ARBA00011946"/>
    </source>
</evidence>
<dbReference type="GO" id="GO:0000105">
    <property type="term" value="P:L-histidine biosynthetic process"/>
    <property type="evidence" value="ECO:0007669"/>
    <property type="project" value="UniProtKB-UniRule"/>
</dbReference>
<dbReference type="InterPro" id="IPR001348">
    <property type="entry name" value="ATP_PRibTrfase_HisG"/>
</dbReference>
<comment type="function">
    <text evidence="14">Catalyzes the condensation of ATP and 5-phosphoribose 1-diphosphate to form N'-(5'-phosphoribosyl)-ATP (PR-ATP). Has a crucial role in the pathway because the rate of histidine biosynthesis seems to be controlled primarily by regulation of HisG enzymatic activity.</text>
</comment>
<evidence type="ECO:0000256" key="6">
    <source>
        <dbReference type="ARBA" id="ARBA00022605"/>
    </source>
</evidence>
<dbReference type="CDD" id="cd13593">
    <property type="entry name" value="PBP2_HisGL3"/>
    <property type="match status" value="1"/>
</dbReference>
<evidence type="ECO:0000313" key="19">
    <source>
        <dbReference type="Proteomes" id="UP000176996"/>
    </source>
</evidence>
<dbReference type="PANTHER" id="PTHR21403">
    <property type="entry name" value="ATP PHOSPHORIBOSYLTRANSFERASE ATP-PRTASE"/>
    <property type="match status" value="1"/>
</dbReference>
<comment type="pathway">
    <text evidence="3">Amino-acid biosynthesis; L-histidine biosynthesis; L-histidine from 5-phospho-alpha-D-ribose 1-diphosphate: step 1/9.</text>
</comment>
<feature type="domain" description="Histidine biosynthesis HisG C-terminal" evidence="17">
    <location>
        <begin position="219"/>
        <end position="288"/>
    </location>
</feature>
<organism evidence="18 19">
    <name type="scientific">Candidatus Jorgensenbacteria bacterium RIFCSPLOWO2_01_FULL_45_25b</name>
    <dbReference type="NCBI Taxonomy" id="1798471"/>
    <lineage>
        <taxon>Bacteria</taxon>
        <taxon>Candidatus Joergenseniibacteriota</taxon>
    </lineage>
</organism>
<evidence type="ECO:0000259" key="16">
    <source>
        <dbReference type="Pfam" id="PF01634"/>
    </source>
</evidence>
<keyword evidence="5" id="KW-0963">Cytoplasm</keyword>
<dbReference type="Pfam" id="PF01634">
    <property type="entry name" value="HisG"/>
    <property type="match status" value="1"/>
</dbReference>
<sequence>MPEKKLKLALPKGSLLEQTLKIFSSAGFEFIFTNRRSYTPAINDPEIECVLLRAQEIPRYVSKGMIDVGIAGDDWIGESEAKVKELASLEYSKKNVKKIKWVLAVSKKSDIKNLSDLEGKTIATELVKTVEKILKQRGVKARVEFSWGATEVKPGRFCDAIVELTETGSSIEANNLRIIETLFESGTKLITNESAYKNPWKREKMEDLAFLLAGSVEGRKNVMLMMHVPQDKLQETLKNLPETHPTIKKITGEPIYDVTLSVKNEEARTLIPKLKKMGCAEIVEFPINTSSK</sequence>
<dbReference type="Gene3D" id="3.30.70.120">
    <property type="match status" value="1"/>
</dbReference>
<dbReference type="InterPro" id="IPR013115">
    <property type="entry name" value="HisG_C"/>
</dbReference>
<dbReference type="SUPFAM" id="SSF53850">
    <property type="entry name" value="Periplasmic binding protein-like II"/>
    <property type="match status" value="1"/>
</dbReference>
<dbReference type="GO" id="GO:0000287">
    <property type="term" value="F:magnesium ion binding"/>
    <property type="evidence" value="ECO:0007669"/>
    <property type="project" value="InterPro"/>
</dbReference>
<evidence type="ECO:0000259" key="17">
    <source>
        <dbReference type="Pfam" id="PF08029"/>
    </source>
</evidence>
<dbReference type="AlphaFoldDB" id="A0A1F6BTP9"/>